<dbReference type="Gene3D" id="1.25.40.10">
    <property type="entry name" value="Tetratricopeptide repeat domain"/>
    <property type="match status" value="1"/>
</dbReference>
<organism evidence="2 3">
    <name type="scientific">Vallitalea guaymasensis</name>
    <dbReference type="NCBI Taxonomy" id="1185412"/>
    <lineage>
        <taxon>Bacteria</taxon>
        <taxon>Bacillati</taxon>
        <taxon>Bacillota</taxon>
        <taxon>Clostridia</taxon>
        <taxon>Lachnospirales</taxon>
        <taxon>Vallitaleaceae</taxon>
        <taxon>Vallitalea</taxon>
    </lineage>
</organism>
<evidence type="ECO:0000313" key="3">
    <source>
        <dbReference type="Proteomes" id="UP000677305"/>
    </source>
</evidence>
<dbReference type="EMBL" id="CP058561">
    <property type="protein sequence ID" value="QUH30215.1"/>
    <property type="molecule type" value="Genomic_DNA"/>
</dbReference>
<gene>
    <name evidence="2" type="ORF">HYG85_15400</name>
</gene>
<dbReference type="InterPro" id="IPR029044">
    <property type="entry name" value="Nucleotide-diphossugar_trans"/>
</dbReference>
<dbReference type="Proteomes" id="UP000677305">
    <property type="component" value="Chromosome"/>
</dbReference>
<dbReference type="PANTHER" id="PTHR43630">
    <property type="entry name" value="POLY-BETA-1,6-N-ACETYL-D-GLUCOSAMINE SYNTHASE"/>
    <property type="match status" value="1"/>
</dbReference>
<dbReference type="SUPFAM" id="SSF48452">
    <property type="entry name" value="TPR-like"/>
    <property type="match status" value="1"/>
</dbReference>
<dbReference type="RefSeq" id="WP_212690409.1">
    <property type="nucleotide sequence ID" value="NZ_CP058561.1"/>
</dbReference>
<evidence type="ECO:0000259" key="1">
    <source>
        <dbReference type="Pfam" id="PF00535"/>
    </source>
</evidence>
<dbReference type="KEGG" id="vgu:HYG85_15400"/>
<name>A0A8J8MCL7_9FIRM</name>
<keyword evidence="3" id="KW-1185">Reference proteome</keyword>
<dbReference type="SUPFAM" id="SSF53756">
    <property type="entry name" value="UDP-Glycosyltransferase/glycogen phosphorylase"/>
    <property type="match status" value="1"/>
</dbReference>
<dbReference type="CDD" id="cd02511">
    <property type="entry name" value="Beta4Glucosyltransferase"/>
    <property type="match status" value="1"/>
</dbReference>
<reference evidence="2 3" key="1">
    <citation type="submission" date="2020-07" db="EMBL/GenBank/DDBJ databases">
        <title>Vallitalea guaymasensis genome.</title>
        <authorList>
            <person name="Postec A."/>
        </authorList>
    </citation>
    <scope>NUCLEOTIDE SEQUENCE [LARGE SCALE GENOMIC DNA]</scope>
    <source>
        <strain evidence="2 3">Ra1766G1</strain>
    </source>
</reference>
<proteinExistence type="predicted"/>
<evidence type="ECO:0000313" key="2">
    <source>
        <dbReference type="EMBL" id="QUH30215.1"/>
    </source>
</evidence>
<dbReference type="PANTHER" id="PTHR43630:SF2">
    <property type="entry name" value="GLYCOSYLTRANSFERASE"/>
    <property type="match status" value="1"/>
</dbReference>
<dbReference type="InterPro" id="IPR001173">
    <property type="entry name" value="Glyco_trans_2-like"/>
</dbReference>
<protein>
    <submittedName>
        <fullName evidence="2">Glycosyltransferase</fullName>
    </submittedName>
</protein>
<dbReference type="Gene3D" id="3.40.50.2000">
    <property type="entry name" value="Glycogen Phosphorylase B"/>
    <property type="match status" value="1"/>
</dbReference>
<sequence length="1401" mass="165295">MNSLSIIIHQDEQELKCIFELIKPLIVSFDTDLIIISNTHDTFDISYDYTILNYNNDYHTFKEYCIYSSTSKRIMVIDKGYKITPELIASVNSELRKDDYKNISINLKTYLSEDKKISYTREEVLVYNRGVQGFNHNLDLTIEDMGLIRLNNMDRTIELLIEKNHYKELLLWYKYNILNKDSNIQSHFYDTVEKIKYKMDISSIQGLEKTFIDSEIDNDYTHYTKIKHLKSNNENQYYSGIKNSYQTIYSQEKIYYSWFIYDYIKDNMLPDFLLSLNDNLKQKYLNYILDNINNCENYLYQLLINYNNKVDKSSIDELRTYILLLENYMDYMSTKSETPLIKSKLIKIHDIYILSCNEWGKNNDLLNYHDIRFLDLFNQAHELVDKGLIGESINQLIILSKKYPKKAKILNYYIQRLRYKYNVYPYTLSICMIVKNESKNIDRCLKSLKPLVDSNLAELIIVDTGSEDNTIEIAKNYTKNIFYYTWTGNFSDARNYCNLFARGEYIFTMDADEELMKDESEKLINIFTNTNYLDYNTYTLTIISYTDIELTKFSGLTQSRIFRNNNRFYYTSAIHNQAVINEPIKNLDILITHYGYIMTEDIKEKKFQRTSSLLKKELQREPRNLYYRYQLSTSYGMYGDVNNAIRQVDIFMNIINENKLINDITIMYLNNAAAIYCNGYEFEKANKVIDTALMYKPNFIDFIYYKAYVLFNLGKYSEALPYIEKYLLLLKDYFESNIAKDGRYVFYTLGYKSKAVRLYIVMNYRLKRYINCIDNAYGIDNDLTLKNCLHEIVNSCFYTKRYKELVDFYDNKINESKQEGIEDVFLYFLIKNLVEMTDAEIDKLYSYFNDETHNNFIIKVKNQLSNNQYNTINNCLNIIEQYDIDGMDLEGVKQILLSVLPIFSNEFDFTDTILLCKIKRAAMVILHRTNELMDNGILTKEQLVNIFSSYIRICIEIIKLNKCELLENRENIFVTKIVNAFNENIENVDYGLKLAEKAIIQYPEMNDIIELVTKPIHHSQCTDNTTKSDNIILDDDSIKNRIKTNLINNNFADIEKTTCTDSCLRVLMGTSDPTGKTINLRNILNHNGIHAKTLNYIPNYNLMNPDYVLDIYKFTSDEKLLNSLIDIASQIIPLFDFFHFNYLSSLIINNIDLSILIELNKKLFLHLWDKEVSITSKAVEYNPYINIDNIHDDNIKRSLEATSKYIPNCIISNMELQNYVSNFFDTVNYISPMIDIDKYINLPFYSYNREQNKKFTIACTPSATKSKGIRYILKAIEELKLNYEIVLLQMQELSYENKLIVYGRADLVIDEITTGNYSQHAIEAMALEKPVICWINDFMKDIYPSELPIINSRPEDIKEVIADILCNKDMLKFIGKKGRDYIVKYHNCNIEIKKLIELYKK</sequence>
<feature type="domain" description="Glycosyltransferase 2-like" evidence="1">
    <location>
        <begin position="429"/>
        <end position="532"/>
    </location>
</feature>
<accession>A0A8J8MCL7</accession>
<dbReference type="Gene3D" id="3.90.550.10">
    <property type="entry name" value="Spore Coat Polysaccharide Biosynthesis Protein SpsA, Chain A"/>
    <property type="match status" value="1"/>
</dbReference>
<dbReference type="SUPFAM" id="SSF53448">
    <property type="entry name" value="Nucleotide-diphospho-sugar transferases"/>
    <property type="match status" value="1"/>
</dbReference>
<dbReference type="InterPro" id="IPR011990">
    <property type="entry name" value="TPR-like_helical_dom_sf"/>
</dbReference>
<dbReference type="Pfam" id="PF00535">
    <property type="entry name" value="Glycos_transf_2"/>
    <property type="match status" value="1"/>
</dbReference>